<gene>
    <name evidence="1" type="ORF">DFH08DRAFT_827029</name>
</gene>
<dbReference type="AlphaFoldDB" id="A0AAD6YZ74"/>
<dbReference type="EMBL" id="JARIHO010000122">
    <property type="protein sequence ID" value="KAJ7302031.1"/>
    <property type="molecule type" value="Genomic_DNA"/>
</dbReference>
<name>A0AAD6YZ74_9AGAR</name>
<comment type="caution">
    <text evidence="1">The sequence shown here is derived from an EMBL/GenBank/DDBJ whole genome shotgun (WGS) entry which is preliminary data.</text>
</comment>
<evidence type="ECO:0000313" key="1">
    <source>
        <dbReference type="EMBL" id="KAJ7302031.1"/>
    </source>
</evidence>
<dbReference type="Proteomes" id="UP001218218">
    <property type="component" value="Unassembled WGS sequence"/>
</dbReference>
<protein>
    <submittedName>
        <fullName evidence="1">Uncharacterized protein</fullName>
    </submittedName>
</protein>
<accession>A0AAD6YZ74</accession>
<sequence>MYFTGPSRTRLLLKLRIFTFTDLTPGRIRLGPSLYALRGSPIYPSRRIAHITDWRFVQLKMPDHWAEWERGARGFNDYWVEAEAVVAERRATIAECPTYFLSVDFLAQTWGIAFHAAYNAAEFLGAFIQCWFNLE</sequence>
<proteinExistence type="predicted"/>
<organism evidence="1 2">
    <name type="scientific">Mycena albidolilacea</name>
    <dbReference type="NCBI Taxonomy" id="1033008"/>
    <lineage>
        <taxon>Eukaryota</taxon>
        <taxon>Fungi</taxon>
        <taxon>Dikarya</taxon>
        <taxon>Basidiomycota</taxon>
        <taxon>Agaricomycotina</taxon>
        <taxon>Agaricomycetes</taxon>
        <taxon>Agaricomycetidae</taxon>
        <taxon>Agaricales</taxon>
        <taxon>Marasmiineae</taxon>
        <taxon>Mycenaceae</taxon>
        <taxon>Mycena</taxon>
    </lineage>
</organism>
<keyword evidence="2" id="KW-1185">Reference proteome</keyword>
<evidence type="ECO:0000313" key="2">
    <source>
        <dbReference type="Proteomes" id="UP001218218"/>
    </source>
</evidence>
<reference evidence="1" key="1">
    <citation type="submission" date="2023-03" db="EMBL/GenBank/DDBJ databases">
        <title>Massive genome expansion in bonnet fungi (Mycena s.s.) driven by repeated elements and novel gene families across ecological guilds.</title>
        <authorList>
            <consortium name="Lawrence Berkeley National Laboratory"/>
            <person name="Harder C.B."/>
            <person name="Miyauchi S."/>
            <person name="Viragh M."/>
            <person name="Kuo A."/>
            <person name="Thoen E."/>
            <person name="Andreopoulos B."/>
            <person name="Lu D."/>
            <person name="Skrede I."/>
            <person name="Drula E."/>
            <person name="Henrissat B."/>
            <person name="Morin E."/>
            <person name="Kohler A."/>
            <person name="Barry K."/>
            <person name="LaButti K."/>
            <person name="Morin E."/>
            <person name="Salamov A."/>
            <person name="Lipzen A."/>
            <person name="Mereny Z."/>
            <person name="Hegedus B."/>
            <person name="Baldrian P."/>
            <person name="Stursova M."/>
            <person name="Weitz H."/>
            <person name="Taylor A."/>
            <person name="Grigoriev I.V."/>
            <person name="Nagy L.G."/>
            <person name="Martin F."/>
            <person name="Kauserud H."/>
        </authorList>
    </citation>
    <scope>NUCLEOTIDE SEQUENCE</scope>
    <source>
        <strain evidence="1">CBHHK002</strain>
    </source>
</reference>